<evidence type="ECO:0000256" key="3">
    <source>
        <dbReference type="ARBA" id="ARBA00022475"/>
    </source>
</evidence>
<comment type="similarity">
    <text evidence="7">Belongs to the binding-protein-dependent transport system permease family.</text>
</comment>
<accession>A0A1D8SHE8</accession>
<dbReference type="Proteomes" id="UP000053748">
    <property type="component" value="Unassembled WGS sequence"/>
</dbReference>
<dbReference type="AlphaFoldDB" id="A0A1D8SHE8"/>
<comment type="subcellular location">
    <subcellularLocation>
        <location evidence="1 7">Cell membrane</location>
        <topology evidence="1 7">Multi-pass membrane protein</topology>
    </subcellularLocation>
</comment>
<gene>
    <name evidence="9" type="ORF">AL544_000255</name>
</gene>
<dbReference type="Gene3D" id="1.10.3720.10">
    <property type="entry name" value="MetI-like"/>
    <property type="match status" value="1"/>
</dbReference>
<dbReference type="FunFam" id="1.10.3720.10:FF:000153">
    <property type="entry name" value="ABC transporter permease"/>
    <property type="match status" value="1"/>
</dbReference>
<dbReference type="EMBL" id="LOSJ02000001">
    <property type="protein sequence ID" value="PNM63448.1"/>
    <property type="molecule type" value="Genomic_DNA"/>
</dbReference>
<feature type="transmembrane region" description="Helical" evidence="7">
    <location>
        <begin position="235"/>
        <end position="258"/>
    </location>
</feature>
<dbReference type="PROSITE" id="PS50928">
    <property type="entry name" value="ABC_TM1"/>
    <property type="match status" value="1"/>
</dbReference>
<keyword evidence="5 7" id="KW-1133">Transmembrane helix</keyword>
<dbReference type="PANTHER" id="PTHR43386:SF1">
    <property type="entry name" value="D,D-DIPEPTIDE TRANSPORT SYSTEM PERMEASE PROTEIN DDPC-RELATED"/>
    <property type="match status" value="1"/>
</dbReference>
<dbReference type="InterPro" id="IPR035906">
    <property type="entry name" value="MetI-like_sf"/>
</dbReference>
<dbReference type="eggNOG" id="COG1173">
    <property type="taxonomic scope" value="Bacteria"/>
</dbReference>
<dbReference type="CDD" id="cd06261">
    <property type="entry name" value="TM_PBP2"/>
    <property type="match status" value="1"/>
</dbReference>
<feature type="transmembrane region" description="Helical" evidence="7">
    <location>
        <begin position="107"/>
        <end position="127"/>
    </location>
</feature>
<reference evidence="9" key="1">
    <citation type="submission" date="2017-12" db="EMBL/GenBank/DDBJ databases">
        <title>FDA dAtabase for Regulatory Grade micrObial Sequences (FDA-ARGOS): Supporting development and validation of Infectious Disease Dx tests.</title>
        <authorList>
            <person name="Hoffmann M."/>
            <person name="Allard M."/>
            <person name="Evans P."/>
            <person name="Brown E."/>
            <person name="Tallon L.J."/>
            <person name="Sadzewicz L."/>
            <person name="Sengamalay N."/>
            <person name="Ott S."/>
            <person name="Godinez A."/>
            <person name="Nagaraj S."/>
            <person name="Vavikolanu K."/>
            <person name="Aluvathingal J."/>
            <person name="Nadendla S."/>
            <person name="Hobson J."/>
            <person name="Sichtig H."/>
        </authorList>
    </citation>
    <scope>NUCLEOTIDE SEQUENCE [LARGE SCALE GENOMIC DNA]</scope>
    <source>
        <strain evidence="9">FDAARGOS_113</strain>
    </source>
</reference>
<evidence type="ECO:0000256" key="5">
    <source>
        <dbReference type="ARBA" id="ARBA00022989"/>
    </source>
</evidence>
<dbReference type="Pfam" id="PF00528">
    <property type="entry name" value="BPD_transp_1"/>
    <property type="match status" value="1"/>
</dbReference>
<evidence type="ECO:0000259" key="8">
    <source>
        <dbReference type="PROSITE" id="PS50928"/>
    </source>
</evidence>
<keyword evidence="6 7" id="KW-0472">Membrane</keyword>
<evidence type="ECO:0000256" key="4">
    <source>
        <dbReference type="ARBA" id="ARBA00022692"/>
    </source>
</evidence>
<dbReference type="RefSeq" id="WP_000802310.1">
    <property type="nucleotide sequence ID" value="NZ_CAWMSS010000002.1"/>
</dbReference>
<organism evidence="9 10">
    <name type="scientific">Vibrio mimicus</name>
    <dbReference type="NCBI Taxonomy" id="674"/>
    <lineage>
        <taxon>Bacteria</taxon>
        <taxon>Pseudomonadati</taxon>
        <taxon>Pseudomonadota</taxon>
        <taxon>Gammaproteobacteria</taxon>
        <taxon>Vibrionales</taxon>
        <taxon>Vibrionaceae</taxon>
        <taxon>Vibrio</taxon>
    </lineage>
</organism>
<keyword evidence="10" id="KW-1185">Reference proteome</keyword>
<dbReference type="InterPro" id="IPR000515">
    <property type="entry name" value="MetI-like"/>
</dbReference>
<evidence type="ECO:0000256" key="2">
    <source>
        <dbReference type="ARBA" id="ARBA00022448"/>
    </source>
</evidence>
<dbReference type="OrthoDB" id="9783218at2"/>
<dbReference type="PANTHER" id="PTHR43386">
    <property type="entry name" value="OLIGOPEPTIDE TRANSPORT SYSTEM PERMEASE PROTEIN APPC"/>
    <property type="match status" value="1"/>
</dbReference>
<evidence type="ECO:0000313" key="10">
    <source>
        <dbReference type="Proteomes" id="UP000053748"/>
    </source>
</evidence>
<sequence>MKPHFSPSQWVGFSLLILLLSLVVIENLVYGGDPAQQDLSQALATPTWDEPLGRDHYGRSNFARLSSAIATSFAMAVACVFSSALLGLITGIVAAWKGGWWDKSFSWLLNMLLAMPGLILVLLFGAMVPGSFFILYLAIALMLWVEFFRVVRSKTLSLLEQPQIEASRLYGFNAWYLFRRHLWPELREDLFTLGCFGAGNAILALASIGFLYVGLKPPQAELGMMMVELFRYYHQAPWVLAQPILVVFTLVLSFQLLAKGRIS</sequence>
<protein>
    <submittedName>
        <fullName evidence="9">ABC transporter permease</fullName>
    </submittedName>
</protein>
<evidence type="ECO:0000256" key="1">
    <source>
        <dbReference type="ARBA" id="ARBA00004651"/>
    </source>
</evidence>
<dbReference type="GO" id="GO:0071916">
    <property type="term" value="F:dipeptide transmembrane transporter activity"/>
    <property type="evidence" value="ECO:0007669"/>
    <property type="project" value="TreeGrafter"/>
</dbReference>
<evidence type="ECO:0000313" key="9">
    <source>
        <dbReference type="EMBL" id="PNM63448.1"/>
    </source>
</evidence>
<keyword evidence="4 7" id="KW-0812">Transmembrane</keyword>
<evidence type="ECO:0000256" key="6">
    <source>
        <dbReference type="ARBA" id="ARBA00023136"/>
    </source>
</evidence>
<keyword evidence="2 7" id="KW-0813">Transport</keyword>
<evidence type="ECO:0000256" key="7">
    <source>
        <dbReference type="RuleBase" id="RU363032"/>
    </source>
</evidence>
<feature type="transmembrane region" description="Helical" evidence="7">
    <location>
        <begin position="190"/>
        <end position="215"/>
    </location>
</feature>
<proteinExistence type="inferred from homology"/>
<name>A0A1D8SHE8_VIBMI</name>
<feature type="transmembrane region" description="Helical" evidence="7">
    <location>
        <begin position="69"/>
        <end position="95"/>
    </location>
</feature>
<comment type="caution">
    <text evidence="9">The sequence shown here is derived from an EMBL/GenBank/DDBJ whole genome shotgun (WGS) entry which is preliminary data.</text>
</comment>
<dbReference type="SUPFAM" id="SSF161098">
    <property type="entry name" value="MetI-like"/>
    <property type="match status" value="1"/>
</dbReference>
<dbReference type="GO" id="GO:0005886">
    <property type="term" value="C:plasma membrane"/>
    <property type="evidence" value="ECO:0007669"/>
    <property type="project" value="UniProtKB-SubCell"/>
</dbReference>
<dbReference type="STRING" id="674.VM_19110"/>
<feature type="domain" description="ABC transmembrane type-1" evidence="8">
    <location>
        <begin position="69"/>
        <end position="258"/>
    </location>
</feature>
<keyword evidence="3" id="KW-1003">Cell membrane</keyword>
<dbReference type="InterPro" id="IPR050366">
    <property type="entry name" value="BP-dependent_transpt_permease"/>
</dbReference>